<reference evidence="1 2" key="1">
    <citation type="journal article" date="2012" name="New Phytol.">
        <title>Insight into trade-off between wood decay and parasitism from the genome of a fungal forest pathogen.</title>
        <authorList>
            <person name="Olson A."/>
            <person name="Aerts A."/>
            <person name="Asiegbu F."/>
            <person name="Belbahri L."/>
            <person name="Bouzid O."/>
            <person name="Broberg A."/>
            <person name="Canback B."/>
            <person name="Coutinho P.M."/>
            <person name="Cullen D."/>
            <person name="Dalman K."/>
            <person name="Deflorio G."/>
            <person name="van Diepen L.T."/>
            <person name="Dunand C."/>
            <person name="Duplessis S."/>
            <person name="Durling M."/>
            <person name="Gonthier P."/>
            <person name="Grimwood J."/>
            <person name="Fossdal C.G."/>
            <person name="Hansson D."/>
            <person name="Henrissat B."/>
            <person name="Hietala A."/>
            <person name="Himmelstrand K."/>
            <person name="Hoffmeister D."/>
            <person name="Hogberg N."/>
            <person name="James T.Y."/>
            <person name="Karlsson M."/>
            <person name="Kohler A."/>
            <person name="Kues U."/>
            <person name="Lee Y.H."/>
            <person name="Lin Y.C."/>
            <person name="Lind M."/>
            <person name="Lindquist E."/>
            <person name="Lombard V."/>
            <person name="Lucas S."/>
            <person name="Lunden K."/>
            <person name="Morin E."/>
            <person name="Murat C."/>
            <person name="Park J."/>
            <person name="Raffaello T."/>
            <person name="Rouze P."/>
            <person name="Salamov A."/>
            <person name="Schmutz J."/>
            <person name="Solheim H."/>
            <person name="Stahlberg J."/>
            <person name="Velez H."/>
            <person name="de Vries R.P."/>
            <person name="Wiebenga A."/>
            <person name="Woodward S."/>
            <person name="Yakovlev I."/>
            <person name="Garbelotto M."/>
            <person name="Martin F."/>
            <person name="Grigoriev I.V."/>
            <person name="Stenlid J."/>
        </authorList>
    </citation>
    <scope>NUCLEOTIDE SEQUENCE [LARGE SCALE GENOMIC DNA]</scope>
    <source>
        <strain evidence="1 2">TC 32-1</strain>
    </source>
</reference>
<evidence type="ECO:0000313" key="1">
    <source>
        <dbReference type="EMBL" id="ETW81509.1"/>
    </source>
</evidence>
<keyword evidence="2" id="KW-1185">Reference proteome</keyword>
<gene>
    <name evidence="1" type="ORF">HETIRDRAFT_173181</name>
</gene>
<protein>
    <submittedName>
        <fullName evidence="1">Uncharacterized protein</fullName>
    </submittedName>
</protein>
<organism evidence="1 2">
    <name type="scientific">Heterobasidion irregulare (strain TC 32-1)</name>
    <dbReference type="NCBI Taxonomy" id="747525"/>
    <lineage>
        <taxon>Eukaryota</taxon>
        <taxon>Fungi</taxon>
        <taxon>Dikarya</taxon>
        <taxon>Basidiomycota</taxon>
        <taxon>Agaricomycotina</taxon>
        <taxon>Agaricomycetes</taxon>
        <taxon>Russulales</taxon>
        <taxon>Bondarzewiaceae</taxon>
        <taxon>Heterobasidion</taxon>
        <taxon>Heterobasidion annosum species complex</taxon>
    </lineage>
</organism>
<dbReference type="HOGENOM" id="CLU_1695702_0_0_1"/>
<dbReference type="AlphaFoldDB" id="W4K6Y3"/>
<dbReference type="GeneID" id="20668427"/>
<dbReference type="EMBL" id="KI925458">
    <property type="protein sequence ID" value="ETW81509.1"/>
    <property type="molecule type" value="Genomic_DNA"/>
</dbReference>
<proteinExistence type="predicted"/>
<accession>W4K6Y3</accession>
<name>W4K6Y3_HETIT</name>
<evidence type="ECO:0000313" key="2">
    <source>
        <dbReference type="Proteomes" id="UP000030671"/>
    </source>
</evidence>
<dbReference type="Proteomes" id="UP000030671">
    <property type="component" value="Unassembled WGS sequence"/>
</dbReference>
<sequence>MQSCVHIVMEIAWTAPRGRHNFPIASVCLYTVQGPHLHLLTLAPKILCLYHTLERCDLAPCIPPVSGTDLLQKTVVSTFLIERNSRDSKDGTFQHLSSARFQGFSYVLHLLQFGSRLFHGSLHYSTYMKGSERSSLRNQSPSIRESVYLGHLAAS</sequence>
<dbReference type="KEGG" id="hir:HETIRDRAFT_173181"/>
<dbReference type="InParanoid" id="W4K6Y3"/>
<dbReference type="RefSeq" id="XP_009546149.1">
    <property type="nucleotide sequence ID" value="XM_009547854.1"/>
</dbReference>